<dbReference type="InterPro" id="IPR018490">
    <property type="entry name" value="cNMP-bd_dom_sf"/>
</dbReference>
<dbReference type="InterPro" id="IPR000595">
    <property type="entry name" value="cNMP-bd_dom"/>
</dbReference>
<dbReference type="CDD" id="cd00038">
    <property type="entry name" value="CAP_ED"/>
    <property type="match status" value="1"/>
</dbReference>
<dbReference type="InterPro" id="IPR014710">
    <property type="entry name" value="RmlC-like_jellyroll"/>
</dbReference>
<protein>
    <submittedName>
        <fullName evidence="6">Transcriptional regulator, Crp/Fnr family</fullName>
    </submittedName>
</protein>
<keyword evidence="7" id="KW-1185">Reference proteome</keyword>
<evidence type="ECO:0000259" key="5">
    <source>
        <dbReference type="PROSITE" id="PS51063"/>
    </source>
</evidence>
<keyword evidence="2" id="KW-0238">DNA-binding</keyword>
<accession>B1ZWR7</accession>
<evidence type="ECO:0000313" key="7">
    <source>
        <dbReference type="Proteomes" id="UP000007013"/>
    </source>
</evidence>
<dbReference type="Gene3D" id="2.60.120.10">
    <property type="entry name" value="Jelly Rolls"/>
    <property type="match status" value="1"/>
</dbReference>
<evidence type="ECO:0000256" key="1">
    <source>
        <dbReference type="ARBA" id="ARBA00023015"/>
    </source>
</evidence>
<dbReference type="KEGG" id="ote:Oter_0906"/>
<dbReference type="SMART" id="SM00419">
    <property type="entry name" value="HTH_CRP"/>
    <property type="match status" value="1"/>
</dbReference>
<keyword evidence="1" id="KW-0805">Transcription regulation</keyword>
<dbReference type="GO" id="GO:0005829">
    <property type="term" value="C:cytosol"/>
    <property type="evidence" value="ECO:0007669"/>
    <property type="project" value="TreeGrafter"/>
</dbReference>
<feature type="domain" description="Cyclic nucleotide-binding" evidence="4">
    <location>
        <begin position="22"/>
        <end position="142"/>
    </location>
</feature>
<dbReference type="Pfam" id="PF13545">
    <property type="entry name" value="HTH_Crp_2"/>
    <property type="match status" value="1"/>
</dbReference>
<dbReference type="PROSITE" id="PS51063">
    <property type="entry name" value="HTH_CRP_2"/>
    <property type="match status" value="1"/>
</dbReference>
<feature type="domain" description="HTH crp-type" evidence="5">
    <location>
        <begin position="156"/>
        <end position="225"/>
    </location>
</feature>
<dbReference type="PANTHER" id="PTHR24567:SF74">
    <property type="entry name" value="HTH-TYPE TRANSCRIPTIONAL REGULATOR ARCR"/>
    <property type="match status" value="1"/>
</dbReference>
<organism evidence="6 7">
    <name type="scientific">Opitutus terrae (strain DSM 11246 / JCM 15787 / PB90-1)</name>
    <dbReference type="NCBI Taxonomy" id="452637"/>
    <lineage>
        <taxon>Bacteria</taxon>
        <taxon>Pseudomonadati</taxon>
        <taxon>Verrucomicrobiota</taxon>
        <taxon>Opitutia</taxon>
        <taxon>Opitutales</taxon>
        <taxon>Opitutaceae</taxon>
        <taxon>Opitutus</taxon>
    </lineage>
</organism>
<proteinExistence type="predicted"/>
<dbReference type="PANTHER" id="PTHR24567">
    <property type="entry name" value="CRP FAMILY TRANSCRIPTIONAL REGULATORY PROTEIN"/>
    <property type="match status" value="1"/>
</dbReference>
<dbReference type="InterPro" id="IPR036388">
    <property type="entry name" value="WH-like_DNA-bd_sf"/>
</dbReference>
<dbReference type="InterPro" id="IPR036390">
    <property type="entry name" value="WH_DNA-bd_sf"/>
</dbReference>
<reference evidence="6 7" key="1">
    <citation type="journal article" date="2011" name="J. Bacteriol.">
        <title>Genome sequence of the verrucomicrobium Opitutus terrae PB90-1, an abundant inhabitant of rice paddy soil ecosystems.</title>
        <authorList>
            <person name="van Passel M.W."/>
            <person name="Kant R."/>
            <person name="Palva A."/>
            <person name="Copeland A."/>
            <person name="Lucas S."/>
            <person name="Lapidus A."/>
            <person name="Glavina del Rio T."/>
            <person name="Pitluck S."/>
            <person name="Goltsman E."/>
            <person name="Clum A."/>
            <person name="Sun H."/>
            <person name="Schmutz J."/>
            <person name="Larimer F.W."/>
            <person name="Land M.L."/>
            <person name="Hauser L."/>
            <person name="Kyrpides N."/>
            <person name="Mikhailova N."/>
            <person name="Richardson P.P."/>
            <person name="Janssen P.H."/>
            <person name="de Vos W.M."/>
            <person name="Smidt H."/>
        </authorList>
    </citation>
    <scope>NUCLEOTIDE SEQUENCE [LARGE SCALE GENOMIC DNA]</scope>
    <source>
        <strain evidence="7">DSM 11246 / JCM 15787 / PB90-1</strain>
    </source>
</reference>
<dbReference type="Gene3D" id="1.10.10.10">
    <property type="entry name" value="Winged helix-like DNA-binding domain superfamily/Winged helix DNA-binding domain"/>
    <property type="match status" value="1"/>
</dbReference>
<dbReference type="Pfam" id="PF00027">
    <property type="entry name" value="cNMP_binding"/>
    <property type="match status" value="1"/>
</dbReference>
<dbReference type="HOGENOM" id="CLU_075053_4_0_0"/>
<dbReference type="SUPFAM" id="SSF46785">
    <property type="entry name" value="Winged helix' DNA-binding domain"/>
    <property type="match status" value="1"/>
</dbReference>
<name>B1ZWR7_OPITP</name>
<evidence type="ECO:0000313" key="6">
    <source>
        <dbReference type="EMBL" id="ACB74194.1"/>
    </source>
</evidence>
<dbReference type="InterPro" id="IPR050397">
    <property type="entry name" value="Env_Response_Regulators"/>
</dbReference>
<dbReference type="GO" id="GO:0003677">
    <property type="term" value="F:DNA binding"/>
    <property type="evidence" value="ECO:0007669"/>
    <property type="project" value="UniProtKB-KW"/>
</dbReference>
<dbReference type="SUPFAM" id="SSF51206">
    <property type="entry name" value="cAMP-binding domain-like"/>
    <property type="match status" value="1"/>
</dbReference>
<dbReference type="SMART" id="SM00100">
    <property type="entry name" value="cNMP"/>
    <property type="match status" value="1"/>
</dbReference>
<evidence type="ECO:0000259" key="4">
    <source>
        <dbReference type="PROSITE" id="PS50042"/>
    </source>
</evidence>
<keyword evidence="3" id="KW-0804">Transcription</keyword>
<dbReference type="RefSeq" id="WP_012373732.1">
    <property type="nucleotide sequence ID" value="NC_010571.1"/>
</dbReference>
<evidence type="ECO:0000256" key="2">
    <source>
        <dbReference type="ARBA" id="ARBA00023125"/>
    </source>
</evidence>
<sequence>MTHDVAPLRTAAIAATLRSCQLFSGLSASDLETIAAFSILRSVAKGAYLFREGDPAEGFYVAQRGAFNVHRVSPTGKEQVIYVFRPGESFAEAALASPQGYPANARAVEPSGVVLVPKVPFLGLLGRRPDLALRMLGSMSQHLRVLVGLVEDMTLKDVETRLLNWLCKRLPRGAGAPVIELGTTKRVLAAELGTSSETLSRTFARLRDERLLTVRGKELHVADADALRARFRRLLGEE</sequence>
<dbReference type="PROSITE" id="PS50042">
    <property type="entry name" value="CNMP_BINDING_3"/>
    <property type="match status" value="1"/>
</dbReference>
<dbReference type="Proteomes" id="UP000007013">
    <property type="component" value="Chromosome"/>
</dbReference>
<dbReference type="AlphaFoldDB" id="B1ZWR7"/>
<evidence type="ECO:0000256" key="3">
    <source>
        <dbReference type="ARBA" id="ARBA00023163"/>
    </source>
</evidence>
<dbReference type="InterPro" id="IPR012318">
    <property type="entry name" value="HTH_CRP"/>
</dbReference>
<dbReference type="STRING" id="452637.Oter_0906"/>
<dbReference type="eggNOG" id="COG0664">
    <property type="taxonomic scope" value="Bacteria"/>
</dbReference>
<dbReference type="GO" id="GO:0003700">
    <property type="term" value="F:DNA-binding transcription factor activity"/>
    <property type="evidence" value="ECO:0007669"/>
    <property type="project" value="TreeGrafter"/>
</dbReference>
<dbReference type="EMBL" id="CP001032">
    <property type="protein sequence ID" value="ACB74194.1"/>
    <property type="molecule type" value="Genomic_DNA"/>
</dbReference>
<gene>
    <name evidence="6" type="ordered locus">Oter_0906</name>
</gene>